<evidence type="ECO:0000259" key="2">
    <source>
        <dbReference type="Pfam" id="PF13628"/>
    </source>
</evidence>
<keyword evidence="1" id="KW-0732">Signal</keyword>
<gene>
    <name evidence="3" type="ORF">CTI11_06695</name>
</gene>
<reference evidence="3" key="1">
    <citation type="submission" date="2017-10" db="EMBL/GenBank/DDBJ databases">
        <title>Chryseobacterium sp. B5 is a hydrocarbonoclastic and plant growth promoting bacterium.</title>
        <authorList>
            <person name="Thijs S."/>
            <person name="Gkorezis P."/>
            <person name="Van Hamme J."/>
        </authorList>
    </citation>
    <scope>NUCLEOTIDE SEQUENCE</scope>
    <source>
        <strain evidence="3">B5</strain>
    </source>
</reference>
<sequence length="167" mass="18117">MKKVSVMVAAILGLALSVGANAQVSKKDQEFLNKAAVGGLYEVEAGRLAQEKANSSDVKAFGEMLVKDHSSANDELKALATSKSAVLPSELPAEKKKRLAKVAEAKHFDKEFIREVGIDDHRKDIKLFEKASKNADDPQIKAFAAKTLPALVNHREHAQDLQKSLGK</sequence>
<feature type="signal peptide" evidence="1">
    <location>
        <begin position="1"/>
        <end position="22"/>
    </location>
</feature>
<dbReference type="AlphaFoldDB" id="A0A2G7T9D8"/>
<protein>
    <recommendedName>
        <fullName evidence="2">DUF4142 domain-containing protein</fullName>
    </recommendedName>
</protein>
<accession>A0A2G7T9D8</accession>
<dbReference type="Pfam" id="PF13628">
    <property type="entry name" value="DUF4142"/>
    <property type="match status" value="1"/>
</dbReference>
<dbReference type="EMBL" id="PEKC01000016">
    <property type="protein sequence ID" value="PII36528.1"/>
    <property type="molecule type" value="Genomic_DNA"/>
</dbReference>
<feature type="chain" id="PRO_5013970070" description="DUF4142 domain-containing protein" evidence="1">
    <location>
        <begin position="23"/>
        <end position="167"/>
    </location>
</feature>
<dbReference type="PANTHER" id="PTHR38593">
    <property type="entry name" value="BLR2558 PROTEIN"/>
    <property type="match status" value="1"/>
</dbReference>
<dbReference type="InterPro" id="IPR025419">
    <property type="entry name" value="DUF4142"/>
</dbReference>
<organism evidence="3">
    <name type="scientific">Chryseobacterium sp. B5</name>
    <dbReference type="NCBI Taxonomy" id="2050562"/>
    <lineage>
        <taxon>Bacteria</taxon>
        <taxon>Pseudomonadati</taxon>
        <taxon>Bacteroidota</taxon>
        <taxon>Flavobacteriia</taxon>
        <taxon>Flavobacteriales</taxon>
        <taxon>Weeksellaceae</taxon>
        <taxon>Chryseobacterium group</taxon>
        <taxon>Chryseobacterium</taxon>
    </lineage>
</organism>
<evidence type="ECO:0000313" key="3">
    <source>
        <dbReference type="EMBL" id="PII36528.1"/>
    </source>
</evidence>
<proteinExistence type="predicted"/>
<feature type="domain" description="DUF4142" evidence="2">
    <location>
        <begin position="27"/>
        <end position="161"/>
    </location>
</feature>
<evidence type="ECO:0000256" key="1">
    <source>
        <dbReference type="SAM" id="SignalP"/>
    </source>
</evidence>
<dbReference type="InterPro" id="IPR012347">
    <property type="entry name" value="Ferritin-like"/>
</dbReference>
<dbReference type="PANTHER" id="PTHR38593:SF1">
    <property type="entry name" value="BLR2558 PROTEIN"/>
    <property type="match status" value="1"/>
</dbReference>
<name>A0A2G7T9D8_9FLAO</name>
<dbReference type="Gene3D" id="1.20.1260.10">
    <property type="match status" value="1"/>
</dbReference>
<comment type="caution">
    <text evidence="3">The sequence shown here is derived from an EMBL/GenBank/DDBJ whole genome shotgun (WGS) entry which is preliminary data.</text>
</comment>